<sequence>MDPKPVDLGSAGGGDADEFAITRKRSCRVSFAKTTAVHVFDRDEDFETPPELKYEGWNVGSGELGLGGDQCHFCLVSFQYLALRAKLDKHDRLLEFVRKLESSCVETVESGKMSILLLWSF</sequence>
<reference evidence="2" key="1">
    <citation type="journal article" date="2017" name="Nat. Commun.">
        <title>The asparagus genome sheds light on the origin and evolution of a young Y chromosome.</title>
        <authorList>
            <person name="Harkess A."/>
            <person name="Zhou J."/>
            <person name="Xu C."/>
            <person name="Bowers J.E."/>
            <person name="Van der Hulst R."/>
            <person name="Ayyampalayam S."/>
            <person name="Mercati F."/>
            <person name="Riccardi P."/>
            <person name="McKain M.R."/>
            <person name="Kakrana A."/>
            <person name="Tang H."/>
            <person name="Ray J."/>
            <person name="Groenendijk J."/>
            <person name="Arikit S."/>
            <person name="Mathioni S.M."/>
            <person name="Nakano M."/>
            <person name="Shan H."/>
            <person name="Telgmann-Rauber A."/>
            <person name="Kanno A."/>
            <person name="Yue Z."/>
            <person name="Chen H."/>
            <person name="Li W."/>
            <person name="Chen Y."/>
            <person name="Xu X."/>
            <person name="Zhang Y."/>
            <person name="Luo S."/>
            <person name="Chen H."/>
            <person name="Gao J."/>
            <person name="Mao Z."/>
            <person name="Pires J.C."/>
            <person name="Luo M."/>
            <person name="Kudrna D."/>
            <person name="Wing R.A."/>
            <person name="Meyers B.C."/>
            <person name="Yi K."/>
            <person name="Kong H."/>
            <person name="Lavrijsen P."/>
            <person name="Sunseri F."/>
            <person name="Falavigna A."/>
            <person name="Ye Y."/>
            <person name="Leebens-Mack J.H."/>
            <person name="Chen G."/>
        </authorList>
    </citation>
    <scope>NUCLEOTIDE SEQUENCE [LARGE SCALE GENOMIC DNA]</scope>
    <source>
        <strain evidence="2">cv. DH0086</strain>
    </source>
</reference>
<organism evidence="1 2">
    <name type="scientific">Asparagus officinalis</name>
    <name type="common">Garden asparagus</name>
    <dbReference type="NCBI Taxonomy" id="4686"/>
    <lineage>
        <taxon>Eukaryota</taxon>
        <taxon>Viridiplantae</taxon>
        <taxon>Streptophyta</taxon>
        <taxon>Embryophyta</taxon>
        <taxon>Tracheophyta</taxon>
        <taxon>Spermatophyta</taxon>
        <taxon>Magnoliopsida</taxon>
        <taxon>Liliopsida</taxon>
        <taxon>Asparagales</taxon>
        <taxon>Asparagaceae</taxon>
        <taxon>Asparagoideae</taxon>
        <taxon>Asparagus</taxon>
    </lineage>
</organism>
<dbReference type="AlphaFoldDB" id="A0A5P1FTL8"/>
<dbReference type="Proteomes" id="UP000243459">
    <property type="component" value="Chromosome 1"/>
</dbReference>
<keyword evidence="2" id="KW-1185">Reference proteome</keyword>
<dbReference type="EMBL" id="CM007381">
    <property type="protein sequence ID" value="ONK81023.1"/>
    <property type="molecule type" value="Genomic_DNA"/>
</dbReference>
<evidence type="ECO:0000313" key="1">
    <source>
        <dbReference type="EMBL" id="ONK81023.1"/>
    </source>
</evidence>
<proteinExistence type="predicted"/>
<dbReference type="Gramene" id="ONK81023">
    <property type="protein sequence ID" value="ONK81023"/>
    <property type="gene ID" value="A4U43_C01F24400"/>
</dbReference>
<name>A0A5P1FTL8_ASPOF</name>
<accession>A0A5P1FTL8</accession>
<protein>
    <submittedName>
        <fullName evidence="1">Uncharacterized protein</fullName>
    </submittedName>
</protein>
<gene>
    <name evidence="1" type="ORF">A4U43_C01F24400</name>
</gene>
<dbReference type="PANTHER" id="PTHR35707:SF1">
    <property type="entry name" value="SPC7 KINETOCHORE PROTEIN DOMAIN-CONTAINING PROTEIN"/>
    <property type="match status" value="1"/>
</dbReference>
<dbReference type="PANTHER" id="PTHR35707">
    <property type="entry name" value="OS06G0608100 PROTEIN"/>
    <property type="match status" value="1"/>
</dbReference>
<evidence type="ECO:0000313" key="2">
    <source>
        <dbReference type="Proteomes" id="UP000243459"/>
    </source>
</evidence>